<dbReference type="GO" id="GO:0006355">
    <property type="term" value="P:regulation of DNA-templated transcription"/>
    <property type="evidence" value="ECO:0007669"/>
    <property type="project" value="UniProtKB-UniRule"/>
</dbReference>
<evidence type="ECO:0000259" key="5">
    <source>
        <dbReference type="Pfam" id="PF01709"/>
    </source>
</evidence>
<sequence length="255" mass="27516">MSGHNKWSSIKHKKGAADAKRGKIFSRVSKEIIMAAKEGGGDIDLNARLRSAVAAAKAANMPNDNIDRAIKKGCGGGDGVQMESLSYEGYAAGGVAVIINCLSDNRNRTAADIRSFFNKYNCNMAGSGAVSWKFHRKARFVIEGENANEEKLFELLLDGGADVEDISVDDDVAEILAPPEAFSSILGIFEKAGIEVSESSVALIPENSTVVNDVNTARQVNKFIDVLEDYDDAQEVYTDMEISDEIGQQLADEED</sequence>
<dbReference type="InterPro" id="IPR026564">
    <property type="entry name" value="Transcrip_reg_TACO1-like_dom3"/>
</dbReference>
<dbReference type="GO" id="GO:0005829">
    <property type="term" value="C:cytosol"/>
    <property type="evidence" value="ECO:0007669"/>
    <property type="project" value="TreeGrafter"/>
</dbReference>
<evidence type="ECO:0000256" key="1">
    <source>
        <dbReference type="ARBA" id="ARBA00008724"/>
    </source>
</evidence>
<protein>
    <recommendedName>
        <fullName evidence="4">Probable transcriptional regulatory protein J3R75_000489</fullName>
    </recommendedName>
</protein>
<proteinExistence type="inferred from homology"/>
<dbReference type="RefSeq" id="WP_307259704.1">
    <property type="nucleotide sequence ID" value="NZ_JAUSVL010000001.1"/>
</dbReference>
<evidence type="ECO:0000313" key="7">
    <source>
        <dbReference type="EMBL" id="MDQ0288382.1"/>
    </source>
</evidence>
<accession>A0AAE3VD87</accession>
<feature type="domain" description="TACO1/YebC-like second and third" evidence="5">
    <location>
        <begin position="82"/>
        <end position="240"/>
    </location>
</feature>
<organism evidence="7 8">
    <name type="scientific">Oligosphaera ethanolica</name>
    <dbReference type="NCBI Taxonomy" id="760260"/>
    <lineage>
        <taxon>Bacteria</taxon>
        <taxon>Pseudomonadati</taxon>
        <taxon>Lentisphaerota</taxon>
        <taxon>Oligosphaeria</taxon>
        <taxon>Oligosphaerales</taxon>
        <taxon>Oligosphaeraceae</taxon>
        <taxon>Oligosphaera</taxon>
    </lineage>
</organism>
<dbReference type="FunFam" id="1.10.10.200:FF:000002">
    <property type="entry name" value="Probable transcriptional regulatory protein CLM62_37755"/>
    <property type="match status" value="1"/>
</dbReference>
<dbReference type="Gene3D" id="3.30.70.980">
    <property type="match status" value="2"/>
</dbReference>
<comment type="similarity">
    <text evidence="1 4">Belongs to the TACO1 family.</text>
</comment>
<evidence type="ECO:0000256" key="4">
    <source>
        <dbReference type="HAMAP-Rule" id="MF_00693"/>
    </source>
</evidence>
<dbReference type="InterPro" id="IPR049083">
    <property type="entry name" value="TACO1_YebC_N"/>
</dbReference>
<dbReference type="NCBIfam" id="TIGR01033">
    <property type="entry name" value="YebC/PmpR family DNA-binding transcriptional regulator"/>
    <property type="match status" value="1"/>
</dbReference>
<keyword evidence="8" id="KW-1185">Reference proteome</keyword>
<dbReference type="InterPro" id="IPR017856">
    <property type="entry name" value="Integrase-like_N"/>
</dbReference>
<name>A0AAE3VD87_9BACT</name>
<keyword evidence="4" id="KW-0963">Cytoplasm</keyword>
<evidence type="ECO:0000256" key="2">
    <source>
        <dbReference type="ARBA" id="ARBA00023015"/>
    </source>
</evidence>
<keyword evidence="4 7" id="KW-0238">DNA-binding</keyword>
<dbReference type="HAMAP" id="MF_00693">
    <property type="entry name" value="Transcrip_reg_TACO1"/>
    <property type="match status" value="1"/>
</dbReference>
<dbReference type="InterPro" id="IPR048300">
    <property type="entry name" value="TACO1_YebC-like_2nd/3rd_dom"/>
</dbReference>
<dbReference type="PANTHER" id="PTHR12532">
    <property type="entry name" value="TRANSLATIONAL ACTIVATOR OF CYTOCHROME C OXIDASE 1"/>
    <property type="match status" value="1"/>
</dbReference>
<feature type="domain" description="TACO1/YebC-like N-terminal" evidence="6">
    <location>
        <begin position="5"/>
        <end position="75"/>
    </location>
</feature>
<evidence type="ECO:0000313" key="8">
    <source>
        <dbReference type="Proteomes" id="UP001238163"/>
    </source>
</evidence>
<dbReference type="InterPro" id="IPR002876">
    <property type="entry name" value="Transcrip_reg_TACO1-like"/>
</dbReference>
<dbReference type="EMBL" id="JAUSVL010000001">
    <property type="protein sequence ID" value="MDQ0288382.1"/>
    <property type="molecule type" value="Genomic_DNA"/>
</dbReference>
<dbReference type="SUPFAM" id="SSF75625">
    <property type="entry name" value="YebC-like"/>
    <property type="match status" value="1"/>
</dbReference>
<dbReference type="AlphaFoldDB" id="A0AAE3VD87"/>
<comment type="caution">
    <text evidence="7">The sequence shown here is derived from an EMBL/GenBank/DDBJ whole genome shotgun (WGS) entry which is preliminary data.</text>
</comment>
<dbReference type="Pfam" id="PF01709">
    <property type="entry name" value="Transcrip_reg"/>
    <property type="match status" value="1"/>
</dbReference>
<evidence type="ECO:0000259" key="6">
    <source>
        <dbReference type="Pfam" id="PF20772"/>
    </source>
</evidence>
<keyword evidence="3 4" id="KW-0804">Transcription</keyword>
<dbReference type="NCBIfam" id="NF001030">
    <property type="entry name" value="PRK00110.1"/>
    <property type="match status" value="1"/>
</dbReference>
<reference evidence="7" key="1">
    <citation type="submission" date="2023-07" db="EMBL/GenBank/DDBJ databases">
        <title>Genomic Encyclopedia of Type Strains, Phase IV (KMG-IV): sequencing the most valuable type-strain genomes for metagenomic binning, comparative biology and taxonomic classification.</title>
        <authorList>
            <person name="Goeker M."/>
        </authorList>
    </citation>
    <scope>NUCLEOTIDE SEQUENCE</scope>
    <source>
        <strain evidence="7">DSM 24202</strain>
    </source>
</reference>
<gene>
    <name evidence="7" type="ORF">J3R75_000489</name>
</gene>
<dbReference type="GO" id="GO:0003677">
    <property type="term" value="F:DNA binding"/>
    <property type="evidence" value="ECO:0007669"/>
    <property type="project" value="UniProtKB-UniRule"/>
</dbReference>
<keyword evidence="2 4" id="KW-0805">Transcription regulation</keyword>
<evidence type="ECO:0000256" key="3">
    <source>
        <dbReference type="ARBA" id="ARBA00023163"/>
    </source>
</evidence>
<dbReference type="InterPro" id="IPR029072">
    <property type="entry name" value="YebC-like"/>
</dbReference>
<dbReference type="NCBIfam" id="NF009044">
    <property type="entry name" value="PRK12378.1"/>
    <property type="match status" value="1"/>
</dbReference>
<dbReference type="Pfam" id="PF20772">
    <property type="entry name" value="TACO1_YebC_N"/>
    <property type="match status" value="1"/>
</dbReference>
<dbReference type="Proteomes" id="UP001238163">
    <property type="component" value="Unassembled WGS sequence"/>
</dbReference>
<dbReference type="PANTHER" id="PTHR12532:SF0">
    <property type="entry name" value="TRANSLATIONAL ACTIVATOR OF CYTOCHROME C OXIDASE 1"/>
    <property type="match status" value="1"/>
</dbReference>
<dbReference type="Gene3D" id="1.10.10.200">
    <property type="match status" value="1"/>
</dbReference>
<comment type="subcellular location">
    <subcellularLocation>
        <location evidence="4">Cytoplasm</location>
    </subcellularLocation>
</comment>